<dbReference type="Pfam" id="PF04221">
    <property type="entry name" value="RelB"/>
    <property type="match status" value="1"/>
</dbReference>
<dbReference type="Proteomes" id="UP000033982">
    <property type="component" value="Unassembled WGS sequence"/>
</dbReference>
<dbReference type="PANTHER" id="PTHR38781:SF1">
    <property type="entry name" value="ANTITOXIN DINJ-RELATED"/>
    <property type="match status" value="1"/>
</dbReference>
<gene>
    <name evidence="3" type="ORF">UY58_C0003G0010</name>
</gene>
<comment type="similarity">
    <text evidence="1">Belongs to the RelB/DinJ antitoxin family.</text>
</comment>
<evidence type="ECO:0000256" key="1">
    <source>
        <dbReference type="ARBA" id="ARBA00010562"/>
    </source>
</evidence>
<organism evidence="3 4">
    <name type="scientific">Candidatus Magasanikbacteria bacterium GW2011_GWA2_50_22</name>
    <dbReference type="NCBI Taxonomy" id="1619043"/>
    <lineage>
        <taxon>Bacteria</taxon>
        <taxon>Candidatus Magasanikiibacteriota</taxon>
    </lineage>
</organism>
<dbReference type="GO" id="GO:0006355">
    <property type="term" value="P:regulation of DNA-templated transcription"/>
    <property type="evidence" value="ECO:0007669"/>
    <property type="project" value="InterPro"/>
</dbReference>
<evidence type="ECO:0000256" key="2">
    <source>
        <dbReference type="ARBA" id="ARBA00022649"/>
    </source>
</evidence>
<reference evidence="3 4" key="1">
    <citation type="journal article" date="2015" name="Nature">
        <title>rRNA introns, odd ribosomes, and small enigmatic genomes across a large radiation of phyla.</title>
        <authorList>
            <person name="Brown C.T."/>
            <person name="Hug L.A."/>
            <person name="Thomas B.C."/>
            <person name="Sharon I."/>
            <person name="Castelle C.J."/>
            <person name="Singh A."/>
            <person name="Wilkins M.J."/>
            <person name="Williams K.H."/>
            <person name="Banfield J.F."/>
        </authorList>
    </citation>
    <scope>NUCLEOTIDE SEQUENCE [LARGE SCALE GENOMIC DNA]</scope>
</reference>
<keyword evidence="2" id="KW-1277">Toxin-antitoxin system</keyword>
<accession>A0A0G1WF73</accession>
<sequence length="88" mass="10376">MTTIQVRVDEKTKTRAKKVFHKMGLDISSGIKLYLARVVQDETVPFTIRTENGYTPEQERQMIRETEYAEKHGKRYTSVKKLMRDVLK</sequence>
<dbReference type="NCBIfam" id="TIGR02384">
    <property type="entry name" value="RelB_DinJ"/>
    <property type="match status" value="1"/>
</dbReference>
<protein>
    <submittedName>
        <fullName evidence="3">Addiction module antitoxin, RelB/DinJ family</fullName>
    </submittedName>
</protein>
<name>A0A0G1WF73_9BACT</name>
<dbReference type="PANTHER" id="PTHR38781">
    <property type="entry name" value="ANTITOXIN DINJ-RELATED"/>
    <property type="match status" value="1"/>
</dbReference>
<dbReference type="EMBL" id="LCQN01000003">
    <property type="protein sequence ID" value="KKW17433.1"/>
    <property type="molecule type" value="Genomic_DNA"/>
</dbReference>
<comment type="caution">
    <text evidence="3">The sequence shown here is derived from an EMBL/GenBank/DDBJ whole genome shotgun (WGS) entry which is preliminary data.</text>
</comment>
<dbReference type="InterPro" id="IPR007337">
    <property type="entry name" value="RelB/DinJ"/>
</dbReference>
<dbReference type="GO" id="GO:0006351">
    <property type="term" value="P:DNA-templated transcription"/>
    <property type="evidence" value="ECO:0007669"/>
    <property type="project" value="TreeGrafter"/>
</dbReference>
<proteinExistence type="inferred from homology"/>
<evidence type="ECO:0000313" key="4">
    <source>
        <dbReference type="Proteomes" id="UP000033982"/>
    </source>
</evidence>
<dbReference type="InterPro" id="IPR013321">
    <property type="entry name" value="Arc_rbn_hlx_hlx"/>
</dbReference>
<evidence type="ECO:0000313" key="3">
    <source>
        <dbReference type="EMBL" id="KKW17433.1"/>
    </source>
</evidence>
<dbReference type="Gene3D" id="1.10.1220.10">
    <property type="entry name" value="Met repressor-like"/>
    <property type="match status" value="1"/>
</dbReference>
<dbReference type="AlphaFoldDB" id="A0A0G1WF73"/>